<gene>
    <name evidence="1" type="ORF">BLA29_008150</name>
</gene>
<proteinExistence type="predicted"/>
<dbReference type="OrthoDB" id="10534067at2759"/>
<protein>
    <recommendedName>
        <fullName evidence="3">MD-2-related lipid-recognition domain-containing protein</fullName>
    </recommendedName>
</protein>
<dbReference type="EMBL" id="MUJZ01060239">
    <property type="protein sequence ID" value="OTF71587.1"/>
    <property type="molecule type" value="Genomic_DNA"/>
</dbReference>
<comment type="caution">
    <text evidence="1">The sequence shown here is derived from an EMBL/GenBank/DDBJ whole genome shotgun (WGS) entry which is preliminary data.</text>
</comment>
<sequence>MADLTIVEKKIHKHRLNLCKEFPEMVTCPVVKDHHYERNFDIDFIGNFDRDDHSLILPIKIHIDIFGEHGQLACAILNLNITKSE</sequence>
<name>A0A1Y3AUA1_EURMA</name>
<evidence type="ECO:0000313" key="2">
    <source>
        <dbReference type="Proteomes" id="UP000194236"/>
    </source>
</evidence>
<evidence type="ECO:0008006" key="3">
    <source>
        <dbReference type="Google" id="ProtNLM"/>
    </source>
</evidence>
<accession>A0A1Y3AUA1</accession>
<dbReference type="Proteomes" id="UP000194236">
    <property type="component" value="Unassembled WGS sequence"/>
</dbReference>
<keyword evidence="2" id="KW-1185">Reference proteome</keyword>
<reference evidence="1 2" key="1">
    <citation type="submission" date="2017-03" db="EMBL/GenBank/DDBJ databases">
        <title>Genome Survey of Euroglyphus maynei.</title>
        <authorList>
            <person name="Arlian L.G."/>
            <person name="Morgan M.S."/>
            <person name="Rider S.D."/>
        </authorList>
    </citation>
    <scope>NUCLEOTIDE SEQUENCE [LARGE SCALE GENOMIC DNA]</scope>
    <source>
        <strain evidence="1">Arlian Lab</strain>
        <tissue evidence="1">Whole body</tissue>
    </source>
</reference>
<organism evidence="1 2">
    <name type="scientific">Euroglyphus maynei</name>
    <name type="common">Mayne's house dust mite</name>
    <dbReference type="NCBI Taxonomy" id="6958"/>
    <lineage>
        <taxon>Eukaryota</taxon>
        <taxon>Metazoa</taxon>
        <taxon>Ecdysozoa</taxon>
        <taxon>Arthropoda</taxon>
        <taxon>Chelicerata</taxon>
        <taxon>Arachnida</taxon>
        <taxon>Acari</taxon>
        <taxon>Acariformes</taxon>
        <taxon>Sarcoptiformes</taxon>
        <taxon>Astigmata</taxon>
        <taxon>Psoroptidia</taxon>
        <taxon>Analgoidea</taxon>
        <taxon>Pyroglyphidae</taxon>
        <taxon>Pyroglyphinae</taxon>
        <taxon>Euroglyphus</taxon>
    </lineage>
</organism>
<evidence type="ECO:0000313" key="1">
    <source>
        <dbReference type="EMBL" id="OTF71587.1"/>
    </source>
</evidence>
<dbReference type="AlphaFoldDB" id="A0A1Y3AUA1"/>